<accession>A0A1Y1IDT4</accession>
<dbReference type="PANTHER" id="PTHR10989">
    <property type="entry name" value="ANDROGEN-INDUCED PROTEIN 1-RELATED"/>
    <property type="match status" value="1"/>
</dbReference>
<dbReference type="OrthoDB" id="1898221at2759"/>
<dbReference type="InterPro" id="IPR006838">
    <property type="entry name" value="ADTRP_AIG1"/>
</dbReference>
<keyword evidence="3 5" id="KW-1133">Transmembrane helix</keyword>
<keyword evidence="7" id="KW-1185">Reference proteome</keyword>
<dbReference type="OMA" id="SANDMSC"/>
<evidence type="ECO:0008006" key="8">
    <source>
        <dbReference type="Google" id="ProtNLM"/>
    </source>
</evidence>
<feature type="transmembrane region" description="Helical" evidence="5">
    <location>
        <begin position="61"/>
        <end position="82"/>
    </location>
</feature>
<comment type="subcellular location">
    <subcellularLocation>
        <location evidence="1">Endomembrane system</location>
        <topology evidence="1">Multi-pass membrane protein</topology>
    </subcellularLocation>
</comment>
<feature type="transmembrane region" description="Helical" evidence="5">
    <location>
        <begin position="21"/>
        <end position="41"/>
    </location>
</feature>
<evidence type="ECO:0000313" key="7">
    <source>
        <dbReference type="Proteomes" id="UP000054558"/>
    </source>
</evidence>
<evidence type="ECO:0000256" key="3">
    <source>
        <dbReference type="ARBA" id="ARBA00022989"/>
    </source>
</evidence>
<reference evidence="6 7" key="1">
    <citation type="journal article" date="2014" name="Nat. Commun.">
        <title>Klebsormidium flaccidum genome reveals primary factors for plant terrestrial adaptation.</title>
        <authorList>
            <person name="Hori K."/>
            <person name="Maruyama F."/>
            <person name="Fujisawa T."/>
            <person name="Togashi T."/>
            <person name="Yamamoto N."/>
            <person name="Seo M."/>
            <person name="Sato S."/>
            <person name="Yamada T."/>
            <person name="Mori H."/>
            <person name="Tajima N."/>
            <person name="Moriyama T."/>
            <person name="Ikeuchi M."/>
            <person name="Watanabe M."/>
            <person name="Wada H."/>
            <person name="Kobayashi K."/>
            <person name="Saito M."/>
            <person name="Masuda T."/>
            <person name="Sasaki-Sekimoto Y."/>
            <person name="Mashiguchi K."/>
            <person name="Awai K."/>
            <person name="Shimojima M."/>
            <person name="Masuda S."/>
            <person name="Iwai M."/>
            <person name="Nobusawa T."/>
            <person name="Narise T."/>
            <person name="Kondo S."/>
            <person name="Saito H."/>
            <person name="Sato R."/>
            <person name="Murakawa M."/>
            <person name="Ihara Y."/>
            <person name="Oshima-Yamada Y."/>
            <person name="Ohtaka K."/>
            <person name="Satoh M."/>
            <person name="Sonobe K."/>
            <person name="Ishii M."/>
            <person name="Ohtani R."/>
            <person name="Kanamori-Sato M."/>
            <person name="Honoki R."/>
            <person name="Miyazaki D."/>
            <person name="Mochizuki H."/>
            <person name="Umetsu J."/>
            <person name="Higashi K."/>
            <person name="Shibata D."/>
            <person name="Kamiya Y."/>
            <person name="Sato N."/>
            <person name="Nakamura Y."/>
            <person name="Tabata S."/>
            <person name="Ida S."/>
            <person name="Kurokawa K."/>
            <person name="Ohta H."/>
        </authorList>
    </citation>
    <scope>NUCLEOTIDE SEQUENCE [LARGE SCALE GENOMIC DNA]</scope>
    <source>
        <strain evidence="6 7">NIES-2285</strain>
    </source>
</reference>
<dbReference type="PANTHER" id="PTHR10989:SF16">
    <property type="entry name" value="AT02829P-RELATED"/>
    <property type="match status" value="1"/>
</dbReference>
<feature type="transmembrane region" description="Helical" evidence="5">
    <location>
        <begin position="131"/>
        <end position="149"/>
    </location>
</feature>
<evidence type="ECO:0000256" key="1">
    <source>
        <dbReference type="ARBA" id="ARBA00004127"/>
    </source>
</evidence>
<dbReference type="GO" id="GO:0012505">
    <property type="term" value="C:endomembrane system"/>
    <property type="evidence" value="ECO:0000318"/>
    <property type="project" value="GO_Central"/>
</dbReference>
<organism evidence="6 7">
    <name type="scientific">Klebsormidium nitens</name>
    <name type="common">Green alga</name>
    <name type="synonym">Ulothrix nitens</name>
    <dbReference type="NCBI Taxonomy" id="105231"/>
    <lineage>
        <taxon>Eukaryota</taxon>
        <taxon>Viridiplantae</taxon>
        <taxon>Streptophyta</taxon>
        <taxon>Klebsormidiophyceae</taxon>
        <taxon>Klebsormidiales</taxon>
        <taxon>Klebsormidiaceae</taxon>
        <taxon>Klebsormidium</taxon>
    </lineage>
</organism>
<evidence type="ECO:0000313" key="6">
    <source>
        <dbReference type="EMBL" id="GAQ86887.1"/>
    </source>
</evidence>
<keyword evidence="4 5" id="KW-0472">Membrane</keyword>
<dbReference type="AlphaFoldDB" id="A0A1Y1IDT4"/>
<feature type="transmembrane region" description="Helical" evidence="5">
    <location>
        <begin position="161"/>
        <end position="178"/>
    </location>
</feature>
<dbReference type="Pfam" id="PF04750">
    <property type="entry name" value="Far-17a_AIG1"/>
    <property type="match status" value="1"/>
</dbReference>
<keyword evidence="2 5" id="KW-0812">Transmembrane</keyword>
<evidence type="ECO:0000256" key="4">
    <source>
        <dbReference type="ARBA" id="ARBA00023136"/>
    </source>
</evidence>
<dbReference type="Proteomes" id="UP000054558">
    <property type="component" value="Unassembled WGS sequence"/>
</dbReference>
<gene>
    <name evidence="6" type="ORF">KFL_003180080</name>
</gene>
<dbReference type="GO" id="GO:0016020">
    <property type="term" value="C:membrane"/>
    <property type="evidence" value="ECO:0007669"/>
    <property type="project" value="InterPro"/>
</dbReference>
<sequence length="240" mass="27030">MAHPATPKKGNSDPPLRTFTLAFVFHLTLFCVYLYGYLWHFSDGAKQLPGSHGFGWFYRYLTFWGFSIQLVTWAFSLLTHLFPRWKDAKRISDLLASSVFGIANIITVLHWTLFVLIQGNPVEGELVDRPVALGILVHAVNALSAWLDVKIGERTFRYPSLRVSFGIATAYCAFILWCKFETGIFPYPFLNTWPQPEAFLVLLAVSMVLIYVFHKIGAAYAASGQSKVAKRVKSTLGKVS</sequence>
<dbReference type="EMBL" id="DF237267">
    <property type="protein sequence ID" value="GAQ86887.1"/>
    <property type="molecule type" value="Genomic_DNA"/>
</dbReference>
<feature type="transmembrane region" description="Helical" evidence="5">
    <location>
        <begin position="198"/>
        <end position="221"/>
    </location>
</feature>
<proteinExistence type="predicted"/>
<protein>
    <recommendedName>
        <fullName evidence="8">FAR-17a/AIG1-like protein</fullName>
    </recommendedName>
</protein>
<evidence type="ECO:0000256" key="2">
    <source>
        <dbReference type="ARBA" id="ARBA00022692"/>
    </source>
</evidence>
<name>A0A1Y1IDT4_KLENI</name>
<evidence type="ECO:0000256" key="5">
    <source>
        <dbReference type="SAM" id="Phobius"/>
    </source>
</evidence>
<feature type="transmembrane region" description="Helical" evidence="5">
    <location>
        <begin position="94"/>
        <end position="119"/>
    </location>
</feature>